<dbReference type="GO" id="GO:0005615">
    <property type="term" value="C:extracellular space"/>
    <property type="evidence" value="ECO:0007669"/>
    <property type="project" value="TreeGrafter"/>
</dbReference>
<dbReference type="Gene3D" id="3.90.215.10">
    <property type="entry name" value="Gamma Fibrinogen, chain A, domain 1"/>
    <property type="match status" value="1"/>
</dbReference>
<reference evidence="2 3" key="1">
    <citation type="journal article" date="2013" name="Nature">
        <title>Insights into bilaterian evolution from three spiralian genomes.</title>
        <authorList>
            <person name="Simakov O."/>
            <person name="Marletaz F."/>
            <person name="Cho S.J."/>
            <person name="Edsinger-Gonzales E."/>
            <person name="Havlak P."/>
            <person name="Hellsten U."/>
            <person name="Kuo D.H."/>
            <person name="Larsson T."/>
            <person name="Lv J."/>
            <person name="Arendt D."/>
            <person name="Savage R."/>
            <person name="Osoegawa K."/>
            <person name="de Jong P."/>
            <person name="Grimwood J."/>
            <person name="Chapman J.A."/>
            <person name="Shapiro H."/>
            <person name="Aerts A."/>
            <person name="Otillar R.P."/>
            <person name="Terry A.Y."/>
            <person name="Boore J.L."/>
            <person name="Grigoriev I.V."/>
            <person name="Lindberg D.R."/>
            <person name="Seaver E.C."/>
            <person name="Weisblat D.A."/>
            <person name="Putnam N.H."/>
            <person name="Rokhsar D.S."/>
        </authorList>
    </citation>
    <scope>NUCLEOTIDE SEQUENCE [LARGE SCALE GENOMIC DNA]</scope>
</reference>
<dbReference type="OrthoDB" id="6081480at2759"/>
<dbReference type="InterPro" id="IPR002181">
    <property type="entry name" value="Fibrinogen_a/b/g_C_dom"/>
</dbReference>
<sequence>EPFEIRCTMMWGGRNILMQHYDPTKYFNRSWQEYKDGFSDELKENFWLGLDKVHYLTESSRKKVYIELTDPTQSHVRNRYDDFKIGNETTGYRLISLGSITTNELPECLTDMVGSKFSTFDNDQDQNSQNCAAVYGAGFWYQSTQCSTCNLFGQF</sequence>
<organism evidence="2 3">
    <name type="scientific">Lottia gigantea</name>
    <name type="common">Giant owl limpet</name>
    <dbReference type="NCBI Taxonomy" id="225164"/>
    <lineage>
        <taxon>Eukaryota</taxon>
        <taxon>Metazoa</taxon>
        <taxon>Spiralia</taxon>
        <taxon>Lophotrochozoa</taxon>
        <taxon>Mollusca</taxon>
        <taxon>Gastropoda</taxon>
        <taxon>Patellogastropoda</taxon>
        <taxon>Lottioidea</taxon>
        <taxon>Lottiidae</taxon>
        <taxon>Lottia</taxon>
    </lineage>
</organism>
<name>V4B4V0_LOTGI</name>
<dbReference type="EMBL" id="KB199650">
    <property type="protein sequence ID" value="ESP05513.1"/>
    <property type="molecule type" value="Genomic_DNA"/>
</dbReference>
<dbReference type="OMA" id="NDKSHEM"/>
<dbReference type="Proteomes" id="UP000030746">
    <property type="component" value="Unassembled WGS sequence"/>
</dbReference>
<dbReference type="CTD" id="20253190"/>
<dbReference type="SMART" id="SM00186">
    <property type="entry name" value="FBG"/>
    <property type="match status" value="1"/>
</dbReference>
<dbReference type="InterPro" id="IPR050373">
    <property type="entry name" value="Fibrinogen_C-term_domain"/>
</dbReference>
<dbReference type="PANTHER" id="PTHR19143:SF327">
    <property type="entry name" value="FI21813P1-RELATED"/>
    <property type="match status" value="1"/>
</dbReference>
<dbReference type="InterPro" id="IPR014716">
    <property type="entry name" value="Fibrinogen_a/b/g_C_1"/>
</dbReference>
<feature type="domain" description="Fibrinogen C-terminal" evidence="1">
    <location>
        <begin position="1"/>
        <end position="155"/>
    </location>
</feature>
<evidence type="ECO:0000313" key="3">
    <source>
        <dbReference type="Proteomes" id="UP000030746"/>
    </source>
</evidence>
<proteinExistence type="predicted"/>
<dbReference type="STRING" id="225164.V4B4V0"/>
<dbReference type="AlphaFoldDB" id="V4B4V0"/>
<feature type="non-terminal residue" evidence="2">
    <location>
        <position position="1"/>
    </location>
</feature>
<dbReference type="HOGENOM" id="CLU_038628_7_4_1"/>
<dbReference type="KEGG" id="lgi:LOTGIDRAFT_97851"/>
<dbReference type="GeneID" id="20253190"/>
<gene>
    <name evidence="2" type="ORF">LOTGIDRAFT_97851</name>
</gene>
<evidence type="ECO:0000259" key="1">
    <source>
        <dbReference type="PROSITE" id="PS51406"/>
    </source>
</evidence>
<keyword evidence="3" id="KW-1185">Reference proteome</keyword>
<dbReference type="SUPFAM" id="SSF56496">
    <property type="entry name" value="Fibrinogen C-terminal domain-like"/>
    <property type="match status" value="1"/>
</dbReference>
<accession>V4B4V0</accession>
<dbReference type="RefSeq" id="XP_009044058.1">
    <property type="nucleotide sequence ID" value="XM_009045810.1"/>
</dbReference>
<feature type="non-terminal residue" evidence="2">
    <location>
        <position position="155"/>
    </location>
</feature>
<dbReference type="InterPro" id="IPR036056">
    <property type="entry name" value="Fibrinogen-like_C"/>
</dbReference>
<dbReference type="Pfam" id="PF00147">
    <property type="entry name" value="Fibrinogen_C"/>
    <property type="match status" value="1"/>
</dbReference>
<protein>
    <recommendedName>
        <fullName evidence="1">Fibrinogen C-terminal domain-containing protein</fullName>
    </recommendedName>
</protein>
<dbReference type="PANTHER" id="PTHR19143">
    <property type="entry name" value="FIBRINOGEN/TENASCIN/ANGIOPOEITIN"/>
    <property type="match status" value="1"/>
</dbReference>
<evidence type="ECO:0000313" key="2">
    <source>
        <dbReference type="EMBL" id="ESP05513.1"/>
    </source>
</evidence>
<dbReference type="PROSITE" id="PS51406">
    <property type="entry name" value="FIBRINOGEN_C_2"/>
    <property type="match status" value="1"/>
</dbReference>